<dbReference type="InterPro" id="IPR052732">
    <property type="entry name" value="Cell-binding_unc_protein"/>
</dbReference>
<gene>
    <name evidence="1" type="ORF">GQ466_17600</name>
</gene>
<dbReference type="InterPro" id="IPR027417">
    <property type="entry name" value="P-loop_NTPase"/>
</dbReference>
<name>A0A6I4WAQ4_9ACTN</name>
<evidence type="ECO:0000313" key="2">
    <source>
        <dbReference type="Proteomes" id="UP000431901"/>
    </source>
</evidence>
<dbReference type="Gene3D" id="3.40.50.300">
    <property type="entry name" value="P-loop containing nucleotide triphosphate hydrolases"/>
    <property type="match status" value="1"/>
</dbReference>
<reference evidence="1 2" key="1">
    <citation type="submission" date="2019-12" db="EMBL/GenBank/DDBJ databases">
        <title>Nocardia macrotermitis sp. nov. and Nocardia aurantia sp. nov., isolated from the gut of the fungus growing-termite Macrotermes natalensis.</title>
        <authorList>
            <person name="Christine B."/>
            <person name="Rene B."/>
        </authorList>
    </citation>
    <scope>NUCLEOTIDE SEQUENCE [LARGE SCALE GENOMIC DNA]</scope>
    <source>
        <strain evidence="1 2">DSM 102126</strain>
    </source>
</reference>
<keyword evidence="2" id="KW-1185">Reference proteome</keyword>
<dbReference type="SUPFAM" id="SSF56112">
    <property type="entry name" value="Protein kinase-like (PK-like)"/>
    <property type="match status" value="1"/>
</dbReference>
<dbReference type="Pfam" id="PF13671">
    <property type="entry name" value="AAA_33"/>
    <property type="match status" value="1"/>
</dbReference>
<dbReference type="Proteomes" id="UP000431901">
    <property type="component" value="Unassembled WGS sequence"/>
</dbReference>
<dbReference type="SUPFAM" id="SSF52540">
    <property type="entry name" value="P-loop containing nucleoside triphosphate hydrolases"/>
    <property type="match status" value="1"/>
</dbReference>
<comment type="caution">
    <text evidence="1">The sequence shown here is derived from an EMBL/GenBank/DDBJ whole genome shotgun (WGS) entry which is preliminary data.</text>
</comment>
<dbReference type="PANTHER" id="PTHR43883">
    <property type="entry name" value="SLR0207 PROTEIN"/>
    <property type="match status" value="1"/>
</dbReference>
<dbReference type="OrthoDB" id="9810277at2"/>
<evidence type="ECO:0000313" key="1">
    <source>
        <dbReference type="EMBL" id="MXQ65840.1"/>
    </source>
</evidence>
<dbReference type="RefSeq" id="WP_161104057.1">
    <property type="nucleotide sequence ID" value="NZ_JBHLYI010000004.1"/>
</dbReference>
<proteinExistence type="predicted"/>
<sequence length="465" mass="50414">MTGAEVRETHTAVVFFVGDRAYKLKKPVDLGFVDFRDRADRERACHDEVRLNRRFAPDVYLGVADVTGPDGEICDHLLVMRRLPAERRLAALVRAGEPVDDALRATAKLLASWHARAPRGPEIAADGGRDALRARWEQGFAQVGLDGQNEIEERVRRYLAGRADLFAARADRIVDGHGDLLADDIFVLDDGPRVLDCLEFDPKLRHLDGLDDAAFLAMDLERLGAPEKAQQFVGWYAEFAADPAPTSLLHHYVAYRAFVRAKVACLRAAQGAPDPGANALADLARRHLEAGAVTLVLVGGLPGTGKTTLADGLAAELGATVLASDRVRKELAGLAPETSAATPYGTGLYTPESTRRTYAELAGRAARLLRHGETVVLDASWTSAEHRALAAETAKQAHADVVAIECRAPADVREGRLRDRRPGASDADRDIARRMEARADPWPEAVPLDTTGPALDRALKIVRPG</sequence>
<dbReference type="EMBL" id="WUTW01000003">
    <property type="protein sequence ID" value="MXQ65840.1"/>
    <property type="molecule type" value="Genomic_DNA"/>
</dbReference>
<dbReference type="InterPro" id="IPR011009">
    <property type="entry name" value="Kinase-like_dom_sf"/>
</dbReference>
<protein>
    <submittedName>
        <fullName evidence="1">AAA family ATPase</fullName>
    </submittedName>
</protein>
<dbReference type="PANTHER" id="PTHR43883:SF1">
    <property type="entry name" value="GLUCONOKINASE"/>
    <property type="match status" value="1"/>
</dbReference>
<organism evidence="1 2">
    <name type="scientific">Actinomadura rayongensis</name>
    <dbReference type="NCBI Taxonomy" id="1429076"/>
    <lineage>
        <taxon>Bacteria</taxon>
        <taxon>Bacillati</taxon>
        <taxon>Actinomycetota</taxon>
        <taxon>Actinomycetes</taxon>
        <taxon>Streptosporangiales</taxon>
        <taxon>Thermomonosporaceae</taxon>
        <taxon>Actinomadura</taxon>
    </lineage>
</organism>
<dbReference type="AlphaFoldDB" id="A0A6I4WAQ4"/>
<accession>A0A6I4WAQ4</accession>